<sequence length="74" mass="8666">MKVIVERSKGPVRELGQPFRKEIVKPSSQPTFRSWWWTHLMAPKIHMRTYKLSKLRCTSVRGVMPLAVNFSLVL</sequence>
<protein>
    <submittedName>
        <fullName evidence="1">Uncharacterized protein</fullName>
    </submittedName>
</protein>
<keyword evidence="2" id="KW-1185">Reference proteome</keyword>
<dbReference type="AlphaFoldDB" id="A0A371HTH9"/>
<reference evidence="1" key="1">
    <citation type="submission" date="2018-05" db="EMBL/GenBank/DDBJ databases">
        <title>Draft genome of Mucuna pruriens seed.</title>
        <authorList>
            <person name="Nnadi N.E."/>
            <person name="Vos R."/>
            <person name="Hasami M.H."/>
            <person name="Devisetty U.K."/>
            <person name="Aguiy J.C."/>
        </authorList>
    </citation>
    <scope>NUCLEOTIDE SEQUENCE [LARGE SCALE GENOMIC DNA]</scope>
    <source>
        <strain evidence="1">JCA_2017</strain>
    </source>
</reference>
<proteinExistence type="predicted"/>
<feature type="non-terminal residue" evidence="1">
    <location>
        <position position="1"/>
    </location>
</feature>
<dbReference type="EMBL" id="QJKJ01001755">
    <property type="protein sequence ID" value="RDY06085.1"/>
    <property type="molecule type" value="Genomic_DNA"/>
</dbReference>
<dbReference type="Proteomes" id="UP000257109">
    <property type="component" value="Unassembled WGS sequence"/>
</dbReference>
<gene>
    <name evidence="1" type="ORF">CR513_09999</name>
</gene>
<evidence type="ECO:0000313" key="2">
    <source>
        <dbReference type="Proteomes" id="UP000257109"/>
    </source>
</evidence>
<name>A0A371HTH9_MUCPR</name>
<evidence type="ECO:0000313" key="1">
    <source>
        <dbReference type="EMBL" id="RDY06085.1"/>
    </source>
</evidence>
<accession>A0A371HTH9</accession>
<comment type="caution">
    <text evidence="1">The sequence shown here is derived from an EMBL/GenBank/DDBJ whole genome shotgun (WGS) entry which is preliminary data.</text>
</comment>
<organism evidence="1 2">
    <name type="scientific">Mucuna pruriens</name>
    <name type="common">Velvet bean</name>
    <name type="synonym">Dolichos pruriens</name>
    <dbReference type="NCBI Taxonomy" id="157652"/>
    <lineage>
        <taxon>Eukaryota</taxon>
        <taxon>Viridiplantae</taxon>
        <taxon>Streptophyta</taxon>
        <taxon>Embryophyta</taxon>
        <taxon>Tracheophyta</taxon>
        <taxon>Spermatophyta</taxon>
        <taxon>Magnoliopsida</taxon>
        <taxon>eudicotyledons</taxon>
        <taxon>Gunneridae</taxon>
        <taxon>Pentapetalae</taxon>
        <taxon>rosids</taxon>
        <taxon>fabids</taxon>
        <taxon>Fabales</taxon>
        <taxon>Fabaceae</taxon>
        <taxon>Papilionoideae</taxon>
        <taxon>50 kb inversion clade</taxon>
        <taxon>NPAAA clade</taxon>
        <taxon>indigoferoid/millettioid clade</taxon>
        <taxon>Phaseoleae</taxon>
        <taxon>Mucuna</taxon>
    </lineage>
</organism>